<evidence type="ECO:0000256" key="1">
    <source>
        <dbReference type="ARBA" id="ARBA00008575"/>
    </source>
</evidence>
<keyword evidence="8" id="KW-1185">Reference proteome</keyword>
<reference evidence="8" key="1">
    <citation type="journal article" date="2017" name="Nat. Commun.">
        <title>The asparagus genome sheds light on the origin and evolution of a young Y chromosome.</title>
        <authorList>
            <person name="Harkess A."/>
            <person name="Zhou J."/>
            <person name="Xu C."/>
            <person name="Bowers J.E."/>
            <person name="Van der Hulst R."/>
            <person name="Ayyampalayam S."/>
            <person name="Mercati F."/>
            <person name="Riccardi P."/>
            <person name="McKain M.R."/>
            <person name="Kakrana A."/>
            <person name="Tang H."/>
            <person name="Ray J."/>
            <person name="Groenendijk J."/>
            <person name="Arikit S."/>
            <person name="Mathioni S.M."/>
            <person name="Nakano M."/>
            <person name="Shan H."/>
            <person name="Telgmann-Rauber A."/>
            <person name="Kanno A."/>
            <person name="Yue Z."/>
            <person name="Chen H."/>
            <person name="Li W."/>
            <person name="Chen Y."/>
            <person name="Xu X."/>
            <person name="Zhang Y."/>
            <person name="Luo S."/>
            <person name="Chen H."/>
            <person name="Gao J."/>
            <person name="Mao Z."/>
            <person name="Pires J.C."/>
            <person name="Luo M."/>
            <person name="Kudrna D."/>
            <person name="Wing R.A."/>
            <person name="Meyers B.C."/>
            <person name="Yi K."/>
            <person name="Kong H."/>
            <person name="Lavrijsen P."/>
            <person name="Sunseri F."/>
            <person name="Falavigna A."/>
            <person name="Ye Y."/>
            <person name="Leebens-Mack J.H."/>
            <person name="Chen G."/>
        </authorList>
    </citation>
    <scope>NUCLEOTIDE SEQUENCE [LARGE SCALE GENOMIC DNA]</scope>
    <source>
        <strain evidence="8">cv. DH0086</strain>
    </source>
</reference>
<dbReference type="PANTHER" id="PTHR11384">
    <property type="entry name" value="ATP-BINDING CASSETTE, SUB-FAMILY D MEMBER"/>
    <property type="match status" value="1"/>
</dbReference>
<evidence type="ECO:0000256" key="3">
    <source>
        <dbReference type="ARBA" id="ARBA00022692"/>
    </source>
</evidence>
<gene>
    <name evidence="7" type="ORF">A4U43_C06F11520</name>
</gene>
<evidence type="ECO:0000256" key="5">
    <source>
        <dbReference type="ARBA" id="ARBA00023136"/>
    </source>
</evidence>
<name>A0A5P1ELF9_ASPOF</name>
<evidence type="ECO:0000256" key="2">
    <source>
        <dbReference type="ARBA" id="ARBA00022448"/>
    </source>
</evidence>
<dbReference type="Gramene" id="ONK66746">
    <property type="protein sequence ID" value="ONK66746"/>
    <property type="gene ID" value="A4U43_C06F11520"/>
</dbReference>
<protein>
    <recommendedName>
        <fullName evidence="6">ABC transporter domain-containing protein</fullName>
    </recommendedName>
</protein>
<dbReference type="GO" id="GO:0016887">
    <property type="term" value="F:ATP hydrolysis activity"/>
    <property type="evidence" value="ECO:0007669"/>
    <property type="project" value="InterPro"/>
</dbReference>
<keyword evidence="3" id="KW-0812">Transmembrane</keyword>
<evidence type="ECO:0000259" key="6">
    <source>
        <dbReference type="Pfam" id="PF00005"/>
    </source>
</evidence>
<evidence type="ECO:0000313" key="8">
    <source>
        <dbReference type="Proteomes" id="UP000243459"/>
    </source>
</evidence>
<feature type="domain" description="ABC transporter" evidence="6">
    <location>
        <begin position="74"/>
        <end position="119"/>
    </location>
</feature>
<evidence type="ECO:0000313" key="7">
    <source>
        <dbReference type="EMBL" id="ONK66746.1"/>
    </source>
</evidence>
<keyword evidence="5" id="KW-0472">Membrane</keyword>
<dbReference type="Gene3D" id="3.40.50.300">
    <property type="entry name" value="P-loop containing nucleotide triphosphate hydrolases"/>
    <property type="match status" value="1"/>
</dbReference>
<dbReference type="Pfam" id="PF00005">
    <property type="entry name" value="ABC_tran"/>
    <property type="match status" value="1"/>
</dbReference>
<dbReference type="EMBL" id="CM007386">
    <property type="protein sequence ID" value="ONK66746.1"/>
    <property type="molecule type" value="Genomic_DNA"/>
</dbReference>
<dbReference type="PANTHER" id="PTHR11384:SF59">
    <property type="entry name" value="LYSOSOMAL COBALAMIN TRANSPORTER ABCD4"/>
    <property type="match status" value="1"/>
</dbReference>
<dbReference type="AlphaFoldDB" id="A0A5P1ELF9"/>
<keyword evidence="4" id="KW-1133">Transmembrane helix</keyword>
<dbReference type="InterPro" id="IPR003439">
    <property type="entry name" value="ABC_transporter-like_ATP-bd"/>
</dbReference>
<proteinExistence type="inferred from homology"/>
<evidence type="ECO:0000256" key="4">
    <source>
        <dbReference type="ARBA" id="ARBA00022989"/>
    </source>
</evidence>
<dbReference type="GO" id="GO:0005524">
    <property type="term" value="F:ATP binding"/>
    <property type="evidence" value="ECO:0007669"/>
    <property type="project" value="InterPro"/>
</dbReference>
<keyword evidence="2" id="KW-0813">Transport</keyword>
<sequence length="160" mass="17759">MFPPRLTYCNVLDDRHSLYISKPDVSSKINILYKDVMYASMGSKGSIPQGGSGKLLEVEKLTLQTPRSSNILITDFSLEIYNGDHLLVMGPSGSGKTSLLRALAGLWNTGEASIFFDLSAEEKEKFASDDRSKLLRYRANPKDGISRAIDILKLYARPLK</sequence>
<accession>A0A5P1ELF9</accession>
<comment type="similarity">
    <text evidence="1">Belongs to the ABC transporter superfamily. ABCD family. Peroxisomal fatty acyl CoA transporter (TC 3.A.1.203) subfamily.</text>
</comment>
<dbReference type="InterPro" id="IPR027417">
    <property type="entry name" value="P-loop_NTPase"/>
</dbReference>
<organism evidence="7 8">
    <name type="scientific">Asparagus officinalis</name>
    <name type="common">Garden asparagus</name>
    <dbReference type="NCBI Taxonomy" id="4686"/>
    <lineage>
        <taxon>Eukaryota</taxon>
        <taxon>Viridiplantae</taxon>
        <taxon>Streptophyta</taxon>
        <taxon>Embryophyta</taxon>
        <taxon>Tracheophyta</taxon>
        <taxon>Spermatophyta</taxon>
        <taxon>Magnoliopsida</taxon>
        <taxon>Liliopsida</taxon>
        <taxon>Asparagales</taxon>
        <taxon>Asparagaceae</taxon>
        <taxon>Asparagoideae</taxon>
        <taxon>Asparagus</taxon>
    </lineage>
</organism>
<dbReference type="InterPro" id="IPR050835">
    <property type="entry name" value="ABC_transporter_sub-D"/>
</dbReference>
<dbReference type="Proteomes" id="UP000243459">
    <property type="component" value="Chromosome 6"/>
</dbReference>
<dbReference type="SUPFAM" id="SSF52540">
    <property type="entry name" value="P-loop containing nucleoside triphosphate hydrolases"/>
    <property type="match status" value="1"/>
</dbReference>